<dbReference type="PANTHER" id="PTHR43196:SF2">
    <property type="entry name" value="PHOSPHOADENOSINE PHOSPHOSULFATE REDUCTASE"/>
    <property type="match status" value="1"/>
</dbReference>
<dbReference type="InterPro" id="IPR050128">
    <property type="entry name" value="Sulfate_adenylyltrnsfr_sub2"/>
</dbReference>
<name>A0A919XV85_9BACL</name>
<keyword evidence="4" id="KW-1185">Reference proteome</keyword>
<dbReference type="RefSeq" id="WP_212939540.1">
    <property type="nucleotide sequence ID" value="NZ_BORR01000006.1"/>
</dbReference>
<protein>
    <recommendedName>
        <fullName evidence="2">Phosphoadenosine phosphosulphate reductase domain-containing protein</fullName>
    </recommendedName>
</protein>
<organism evidence="3 4">
    <name type="scientific">Paenibacillus antibioticophila</name>
    <dbReference type="NCBI Taxonomy" id="1274374"/>
    <lineage>
        <taxon>Bacteria</taxon>
        <taxon>Bacillati</taxon>
        <taxon>Bacillota</taxon>
        <taxon>Bacilli</taxon>
        <taxon>Bacillales</taxon>
        <taxon>Paenibacillaceae</taxon>
        <taxon>Paenibacillus</taxon>
    </lineage>
</organism>
<dbReference type="PANTHER" id="PTHR43196">
    <property type="entry name" value="SULFATE ADENYLYLTRANSFERASE SUBUNIT 2"/>
    <property type="match status" value="1"/>
</dbReference>
<dbReference type="Gene3D" id="3.40.50.620">
    <property type="entry name" value="HUPs"/>
    <property type="match status" value="1"/>
</dbReference>
<comment type="caution">
    <text evidence="3">The sequence shown here is derived from an EMBL/GenBank/DDBJ whole genome shotgun (WGS) entry which is preliminary data.</text>
</comment>
<evidence type="ECO:0000256" key="1">
    <source>
        <dbReference type="SAM" id="MobiDB-lite"/>
    </source>
</evidence>
<evidence type="ECO:0000313" key="3">
    <source>
        <dbReference type="EMBL" id="GIO37267.1"/>
    </source>
</evidence>
<dbReference type="EMBL" id="BORR01000006">
    <property type="protein sequence ID" value="GIO37267.1"/>
    <property type="molecule type" value="Genomic_DNA"/>
</dbReference>
<dbReference type="Pfam" id="PF01507">
    <property type="entry name" value="PAPS_reduct"/>
    <property type="match status" value="1"/>
</dbReference>
<evidence type="ECO:0000259" key="2">
    <source>
        <dbReference type="Pfam" id="PF01507"/>
    </source>
</evidence>
<dbReference type="Proteomes" id="UP000681162">
    <property type="component" value="Unassembled WGS sequence"/>
</dbReference>
<dbReference type="InterPro" id="IPR014729">
    <property type="entry name" value="Rossmann-like_a/b/a_fold"/>
</dbReference>
<feature type="domain" description="Phosphoadenosine phosphosulphate reductase" evidence="2">
    <location>
        <begin position="29"/>
        <end position="200"/>
    </location>
</feature>
<sequence length="393" mass="44945">MLDDKIRSATLEVLKAYADESDQGAWQIAYSGGKDSSVNASVIFRAVAMISPAKRTRKLYLVTSSTGVDFTTEPTKLRELDKMQQYINDSGLPVEIVKVQPLPQDSFPFLVLGLGYPLPKTKRNRWCTTRMKLKPQQAAKKYTKATRDALGVRLSESTSRRESIEQHQADGEHYHGDNGEIYPIIDFTLDDIWSYSAKHGYAWGDAEEVSNLYKDATGECGLRKKKAGADEKTDDPCGARFGCVVCPVVTIDKSTQQMAKTHPYFQPFVELRNLMIEMYKQPKNRAGKRRNGQEMKYGQGTFTVKARMELYKHFLKAEEDHRYLCLLHGVEPQSMFTDQIMDMIRAQWEKDLRDKPYLEDAPKLDLFYAEIDGKDGWQMTINTDHESLYKVSR</sequence>
<feature type="region of interest" description="Disordered" evidence="1">
    <location>
        <begin position="153"/>
        <end position="175"/>
    </location>
</feature>
<dbReference type="InterPro" id="IPR002500">
    <property type="entry name" value="PAPS_reduct_dom"/>
</dbReference>
<dbReference type="AlphaFoldDB" id="A0A919XV85"/>
<evidence type="ECO:0000313" key="4">
    <source>
        <dbReference type="Proteomes" id="UP000681162"/>
    </source>
</evidence>
<accession>A0A919XV85</accession>
<dbReference type="GO" id="GO:0003824">
    <property type="term" value="F:catalytic activity"/>
    <property type="evidence" value="ECO:0007669"/>
    <property type="project" value="InterPro"/>
</dbReference>
<reference evidence="3 4" key="1">
    <citation type="submission" date="2021-03" db="EMBL/GenBank/DDBJ databases">
        <title>Antimicrobial resistance genes in bacteria isolated from Japanese honey, and their potential for conferring macrolide and lincosamide resistance in the American foulbrood pathogen Paenibacillus larvae.</title>
        <authorList>
            <person name="Okamoto M."/>
            <person name="Kumagai M."/>
            <person name="Kanamori H."/>
            <person name="Takamatsu D."/>
        </authorList>
    </citation>
    <scope>NUCLEOTIDE SEQUENCE [LARGE SCALE GENOMIC DNA]</scope>
    <source>
        <strain evidence="3 4">J41TS12</strain>
    </source>
</reference>
<dbReference type="SUPFAM" id="SSF52402">
    <property type="entry name" value="Adenine nucleotide alpha hydrolases-like"/>
    <property type="match status" value="1"/>
</dbReference>
<feature type="compositionally biased region" description="Basic and acidic residues" evidence="1">
    <location>
        <begin position="158"/>
        <end position="175"/>
    </location>
</feature>
<gene>
    <name evidence="3" type="ORF">J41TS12_21280</name>
</gene>
<proteinExistence type="predicted"/>